<proteinExistence type="predicted"/>
<dbReference type="GO" id="GO:0022857">
    <property type="term" value="F:transmembrane transporter activity"/>
    <property type="evidence" value="ECO:0007669"/>
    <property type="project" value="InterPro"/>
</dbReference>
<feature type="region of interest" description="Disordered" evidence="5">
    <location>
        <begin position="424"/>
        <end position="445"/>
    </location>
</feature>
<feature type="transmembrane region" description="Helical" evidence="6">
    <location>
        <begin position="306"/>
        <end position="330"/>
    </location>
</feature>
<reference evidence="8" key="1">
    <citation type="journal article" date="2020" name="Stud. Mycol.">
        <title>101 Dothideomycetes genomes: a test case for predicting lifestyles and emergence of pathogens.</title>
        <authorList>
            <person name="Haridas S."/>
            <person name="Albert R."/>
            <person name="Binder M."/>
            <person name="Bloem J."/>
            <person name="Labutti K."/>
            <person name="Salamov A."/>
            <person name="Andreopoulos B."/>
            <person name="Baker S."/>
            <person name="Barry K."/>
            <person name="Bills G."/>
            <person name="Bluhm B."/>
            <person name="Cannon C."/>
            <person name="Castanera R."/>
            <person name="Culley D."/>
            <person name="Daum C."/>
            <person name="Ezra D."/>
            <person name="Gonzalez J."/>
            <person name="Henrissat B."/>
            <person name="Kuo A."/>
            <person name="Liang C."/>
            <person name="Lipzen A."/>
            <person name="Lutzoni F."/>
            <person name="Magnuson J."/>
            <person name="Mondo S."/>
            <person name="Nolan M."/>
            <person name="Ohm R."/>
            <person name="Pangilinan J."/>
            <person name="Park H.-J."/>
            <person name="Ramirez L."/>
            <person name="Alfaro M."/>
            <person name="Sun H."/>
            <person name="Tritt A."/>
            <person name="Yoshinaga Y."/>
            <person name="Zwiers L.-H."/>
            <person name="Turgeon B."/>
            <person name="Goodwin S."/>
            <person name="Spatafora J."/>
            <person name="Crous P."/>
            <person name="Grigoriev I."/>
        </authorList>
    </citation>
    <scope>NUCLEOTIDE SEQUENCE</scope>
    <source>
        <strain evidence="8">CBS 116435</strain>
    </source>
</reference>
<evidence type="ECO:0000259" key="7">
    <source>
        <dbReference type="PROSITE" id="PS50850"/>
    </source>
</evidence>
<feature type="transmembrane region" description="Helical" evidence="6">
    <location>
        <begin position="212"/>
        <end position="237"/>
    </location>
</feature>
<name>A0A9P4UR88_9PEZI</name>
<dbReference type="EMBL" id="MU003787">
    <property type="protein sequence ID" value="KAF2721830.1"/>
    <property type="molecule type" value="Genomic_DNA"/>
</dbReference>
<dbReference type="InterPro" id="IPR011701">
    <property type="entry name" value="MFS"/>
</dbReference>
<sequence length="445" mass="49933">MEDNTSSLHSKPTPEGSIHMPTKDAHDTLAYSGLATPPVWELPDVAADLTQEHREYLLKRHGTLDLDPMPSADPADPYNWPLWKKLSNLTLVAFHSCMTTFIAAAIIPAYENISEDLGVSIQKASYLTSMQIMVLGWSPLFWRPIANRYGRRPIWLISTIGSLLFNIGCAKSPTYNSMAICRAFGAFFISPAAAIGSGVVTETFFKKQRGNYIGIWTLLVTLGPPSGPFFMGFVAYHTGDYRWIYWILAIVNGVQFILYIFLGPETRYIRQDNKPRQSAFKQEYVSIRRIDPEPMRFMEFLQPLALFKYGSIAIPTIAYSIVFGFTSVLLTVEIPQIFIPKFAFNPQQLGLQFLGMIIGSIIGEQLGGRLSDLWMNWRTKQLGGTRPAPEFRLWLSYPAFVLVMVGLIVFGVRTDQLPKGHWDASPIVSPSPSIQRHPATSVQKG</sequence>
<dbReference type="OrthoDB" id="2585655at2759"/>
<gene>
    <name evidence="8" type="ORF">K431DRAFT_284514</name>
</gene>
<comment type="subcellular location">
    <subcellularLocation>
        <location evidence="1">Membrane</location>
        <topology evidence="1">Multi-pass membrane protein</topology>
    </subcellularLocation>
</comment>
<dbReference type="Gene3D" id="1.20.1250.20">
    <property type="entry name" value="MFS general substrate transporter like domains"/>
    <property type="match status" value="1"/>
</dbReference>
<evidence type="ECO:0000256" key="4">
    <source>
        <dbReference type="ARBA" id="ARBA00023136"/>
    </source>
</evidence>
<evidence type="ECO:0000256" key="2">
    <source>
        <dbReference type="ARBA" id="ARBA00022692"/>
    </source>
</evidence>
<feature type="transmembrane region" description="Helical" evidence="6">
    <location>
        <begin position="124"/>
        <end position="142"/>
    </location>
</feature>
<feature type="transmembrane region" description="Helical" evidence="6">
    <location>
        <begin position="391"/>
        <end position="412"/>
    </location>
</feature>
<evidence type="ECO:0000256" key="1">
    <source>
        <dbReference type="ARBA" id="ARBA00004141"/>
    </source>
</evidence>
<evidence type="ECO:0000256" key="5">
    <source>
        <dbReference type="SAM" id="MobiDB-lite"/>
    </source>
</evidence>
<dbReference type="InterPro" id="IPR020846">
    <property type="entry name" value="MFS_dom"/>
</dbReference>
<evidence type="ECO:0000256" key="3">
    <source>
        <dbReference type="ARBA" id="ARBA00022989"/>
    </source>
</evidence>
<feature type="transmembrane region" description="Helical" evidence="6">
    <location>
        <begin position="89"/>
        <end position="109"/>
    </location>
</feature>
<feature type="transmembrane region" description="Helical" evidence="6">
    <location>
        <begin position="243"/>
        <end position="262"/>
    </location>
</feature>
<keyword evidence="3 6" id="KW-1133">Transmembrane helix</keyword>
<comment type="caution">
    <text evidence="8">The sequence shown here is derived from an EMBL/GenBank/DDBJ whole genome shotgun (WGS) entry which is preliminary data.</text>
</comment>
<dbReference type="InterPro" id="IPR036259">
    <property type="entry name" value="MFS_trans_sf"/>
</dbReference>
<evidence type="ECO:0000256" key="6">
    <source>
        <dbReference type="SAM" id="Phobius"/>
    </source>
</evidence>
<dbReference type="Pfam" id="PF07690">
    <property type="entry name" value="MFS_1"/>
    <property type="match status" value="1"/>
</dbReference>
<feature type="transmembrane region" description="Helical" evidence="6">
    <location>
        <begin position="179"/>
        <end position="200"/>
    </location>
</feature>
<keyword evidence="2 6" id="KW-0812">Transmembrane</keyword>
<keyword evidence="9" id="KW-1185">Reference proteome</keyword>
<dbReference type="Proteomes" id="UP000799441">
    <property type="component" value="Unassembled WGS sequence"/>
</dbReference>
<feature type="compositionally biased region" description="Polar residues" evidence="5">
    <location>
        <begin position="428"/>
        <end position="445"/>
    </location>
</feature>
<feature type="region of interest" description="Disordered" evidence="5">
    <location>
        <begin position="1"/>
        <end position="22"/>
    </location>
</feature>
<feature type="transmembrane region" description="Helical" evidence="6">
    <location>
        <begin position="350"/>
        <end position="370"/>
    </location>
</feature>
<evidence type="ECO:0000313" key="8">
    <source>
        <dbReference type="EMBL" id="KAF2721830.1"/>
    </source>
</evidence>
<dbReference type="PROSITE" id="PS50850">
    <property type="entry name" value="MFS"/>
    <property type="match status" value="1"/>
</dbReference>
<keyword evidence="4 6" id="KW-0472">Membrane</keyword>
<dbReference type="GO" id="GO:0005886">
    <property type="term" value="C:plasma membrane"/>
    <property type="evidence" value="ECO:0007669"/>
    <property type="project" value="TreeGrafter"/>
</dbReference>
<dbReference type="PANTHER" id="PTHR23502">
    <property type="entry name" value="MAJOR FACILITATOR SUPERFAMILY"/>
    <property type="match status" value="1"/>
</dbReference>
<organism evidence="8 9">
    <name type="scientific">Polychaeton citri CBS 116435</name>
    <dbReference type="NCBI Taxonomy" id="1314669"/>
    <lineage>
        <taxon>Eukaryota</taxon>
        <taxon>Fungi</taxon>
        <taxon>Dikarya</taxon>
        <taxon>Ascomycota</taxon>
        <taxon>Pezizomycotina</taxon>
        <taxon>Dothideomycetes</taxon>
        <taxon>Dothideomycetidae</taxon>
        <taxon>Capnodiales</taxon>
        <taxon>Capnodiaceae</taxon>
        <taxon>Polychaeton</taxon>
    </lineage>
</organism>
<feature type="compositionally biased region" description="Polar residues" evidence="5">
    <location>
        <begin position="1"/>
        <end position="10"/>
    </location>
</feature>
<dbReference type="AlphaFoldDB" id="A0A9P4UR88"/>
<feature type="transmembrane region" description="Helical" evidence="6">
    <location>
        <begin position="154"/>
        <end position="173"/>
    </location>
</feature>
<dbReference type="SUPFAM" id="SSF103473">
    <property type="entry name" value="MFS general substrate transporter"/>
    <property type="match status" value="1"/>
</dbReference>
<protein>
    <submittedName>
        <fullName evidence="8">MFS general substrate transporter</fullName>
    </submittedName>
</protein>
<accession>A0A9P4UR88</accession>
<feature type="domain" description="Major facilitator superfamily (MFS) profile" evidence="7">
    <location>
        <begin position="88"/>
        <end position="445"/>
    </location>
</feature>
<evidence type="ECO:0000313" key="9">
    <source>
        <dbReference type="Proteomes" id="UP000799441"/>
    </source>
</evidence>
<dbReference type="PANTHER" id="PTHR23502:SF2">
    <property type="entry name" value="TRANSPORTER, PUTATIVE (AFU_ORTHOLOGUE AFUA_2G08910)-RELATED"/>
    <property type="match status" value="1"/>
</dbReference>